<dbReference type="PANTHER" id="PTHR11228">
    <property type="entry name" value="RADICAL SAM DOMAIN PROTEIN"/>
    <property type="match status" value="1"/>
</dbReference>
<dbReference type="Pfam" id="PF13186">
    <property type="entry name" value="SPASM"/>
    <property type="match status" value="1"/>
</dbReference>
<evidence type="ECO:0000256" key="3">
    <source>
        <dbReference type="ARBA" id="ARBA00023004"/>
    </source>
</evidence>
<keyword evidence="2" id="KW-0479">Metal-binding</keyword>
<dbReference type="SFLD" id="SFLDF00365">
    <property type="entry name" value="thuricin_CD_(TrnCD-like)"/>
    <property type="match status" value="1"/>
</dbReference>
<evidence type="ECO:0000259" key="5">
    <source>
        <dbReference type="PROSITE" id="PS51918"/>
    </source>
</evidence>
<organism evidence="6 7">
    <name type="scientific">Laceyella tengchongensis</name>
    <dbReference type="NCBI Taxonomy" id="574699"/>
    <lineage>
        <taxon>Bacteria</taxon>
        <taxon>Bacillati</taxon>
        <taxon>Bacillota</taxon>
        <taxon>Bacilli</taxon>
        <taxon>Bacillales</taxon>
        <taxon>Thermoactinomycetaceae</taxon>
        <taxon>Laceyella</taxon>
    </lineage>
</organism>
<keyword evidence="4" id="KW-0411">Iron-sulfur</keyword>
<dbReference type="GO" id="GO:0046872">
    <property type="term" value="F:metal ion binding"/>
    <property type="evidence" value="ECO:0007669"/>
    <property type="project" value="UniProtKB-KW"/>
</dbReference>
<gene>
    <name evidence="6" type="ORF">SAMN06265361_10951</name>
</gene>
<protein>
    <submittedName>
        <fullName evidence="6">Iron-sulfur cluster-binding domain-containing protein</fullName>
    </submittedName>
</protein>
<dbReference type="SFLD" id="SFLDG01386">
    <property type="entry name" value="main_SPASM_domain-containing"/>
    <property type="match status" value="1"/>
</dbReference>
<accession>A0AA46AGZ2</accession>
<evidence type="ECO:0000313" key="7">
    <source>
        <dbReference type="Proteomes" id="UP001157946"/>
    </source>
</evidence>
<dbReference type="Pfam" id="PF04055">
    <property type="entry name" value="Radical_SAM"/>
    <property type="match status" value="1"/>
</dbReference>
<dbReference type="EMBL" id="FXTU01000009">
    <property type="protein sequence ID" value="SMP32835.1"/>
    <property type="molecule type" value="Genomic_DNA"/>
</dbReference>
<dbReference type="InterPro" id="IPR007197">
    <property type="entry name" value="rSAM"/>
</dbReference>
<dbReference type="InterPro" id="IPR050377">
    <property type="entry name" value="Radical_SAM_PqqE_MftC-like"/>
</dbReference>
<dbReference type="GO" id="GO:0003824">
    <property type="term" value="F:catalytic activity"/>
    <property type="evidence" value="ECO:0007669"/>
    <property type="project" value="InterPro"/>
</dbReference>
<evidence type="ECO:0000256" key="4">
    <source>
        <dbReference type="ARBA" id="ARBA00023014"/>
    </source>
</evidence>
<dbReference type="RefSeq" id="WP_102991194.1">
    <property type="nucleotide sequence ID" value="NZ_FXTU01000009.1"/>
</dbReference>
<comment type="caution">
    <text evidence="6">The sequence shown here is derived from an EMBL/GenBank/DDBJ whole genome shotgun (WGS) entry which is preliminary data.</text>
</comment>
<dbReference type="SFLD" id="SFLDG01216">
    <property type="entry name" value="thioether_bond_formation_requi"/>
    <property type="match status" value="1"/>
</dbReference>
<evidence type="ECO:0000256" key="2">
    <source>
        <dbReference type="ARBA" id="ARBA00022723"/>
    </source>
</evidence>
<dbReference type="InterPro" id="IPR023885">
    <property type="entry name" value="4Fe4S-binding_SPASM_dom"/>
</dbReference>
<keyword evidence="1" id="KW-0949">S-adenosyl-L-methionine</keyword>
<evidence type="ECO:0000313" key="6">
    <source>
        <dbReference type="EMBL" id="SMP32835.1"/>
    </source>
</evidence>
<proteinExistence type="predicted"/>
<name>A0AA46AGZ2_9BACL</name>
<evidence type="ECO:0000256" key="1">
    <source>
        <dbReference type="ARBA" id="ARBA00022691"/>
    </source>
</evidence>
<dbReference type="CDD" id="cd01335">
    <property type="entry name" value="Radical_SAM"/>
    <property type="match status" value="1"/>
</dbReference>
<dbReference type="InterPro" id="IPR013785">
    <property type="entry name" value="Aldolase_TIM"/>
</dbReference>
<dbReference type="SUPFAM" id="SSF102114">
    <property type="entry name" value="Radical SAM enzymes"/>
    <property type="match status" value="1"/>
</dbReference>
<dbReference type="AlphaFoldDB" id="A0AA46AGZ2"/>
<dbReference type="PANTHER" id="PTHR11228:SF34">
    <property type="entry name" value="TUNGSTEN-CONTAINING ALDEHYDE FERREDOXIN OXIDOREDUCTASE COFACTOR MODIFYING PROTEIN"/>
    <property type="match status" value="1"/>
</dbReference>
<dbReference type="SFLD" id="SFLDG01067">
    <property type="entry name" value="SPASM/twitch_domain_containing"/>
    <property type="match status" value="1"/>
</dbReference>
<dbReference type="SFLD" id="SFLDS00029">
    <property type="entry name" value="Radical_SAM"/>
    <property type="match status" value="1"/>
</dbReference>
<dbReference type="Proteomes" id="UP001157946">
    <property type="component" value="Unassembled WGS sequence"/>
</dbReference>
<keyword evidence="7" id="KW-1185">Reference proteome</keyword>
<reference evidence="6" key="1">
    <citation type="submission" date="2017-05" db="EMBL/GenBank/DDBJ databases">
        <authorList>
            <person name="Varghese N."/>
            <person name="Submissions S."/>
        </authorList>
    </citation>
    <scope>NUCLEOTIDE SEQUENCE</scope>
    <source>
        <strain evidence="6">DSM 45262</strain>
    </source>
</reference>
<sequence length="319" mass="35540">MFNHHIESNGKKSLNFLWLEITGKCQLECTHCYAASGPNGTHGHMTKDSWARVIEDAADLGVNSLQFIGGEPTLHPNFSELLRLAVERGIEVEVFSNLVYITPSQWDLFSEMGVSLATSWYSDDANEHASITNRKSFESTKAGIKEAVRRKIPIRAGIIGVQEDQRVEQAKQLLIDLGVDENKIGYDNLRQVGRGVRDAQPGLDQLCGGCADGVLAISPSGDVWPCVFSRWMTLGNVLKQSLIELLSSQEVVNAREQLKEYFIYMGSDDDDDECWPETKCRPKDLCEPQCPPKCSPACNPCHPGRICWPDYYGGDNKGW</sequence>
<dbReference type="PROSITE" id="PS51918">
    <property type="entry name" value="RADICAL_SAM"/>
    <property type="match status" value="1"/>
</dbReference>
<dbReference type="InterPro" id="IPR058240">
    <property type="entry name" value="rSAM_sf"/>
</dbReference>
<keyword evidence="3" id="KW-0408">Iron</keyword>
<feature type="domain" description="Radical SAM core" evidence="5">
    <location>
        <begin position="9"/>
        <end position="226"/>
    </location>
</feature>
<dbReference type="Gene3D" id="3.20.20.70">
    <property type="entry name" value="Aldolase class I"/>
    <property type="match status" value="1"/>
</dbReference>
<dbReference type="GO" id="GO:0051536">
    <property type="term" value="F:iron-sulfur cluster binding"/>
    <property type="evidence" value="ECO:0007669"/>
    <property type="project" value="UniProtKB-KW"/>
</dbReference>